<accession>A0A6P7FVY2</accession>
<dbReference type="OrthoDB" id="6627608at2759"/>
<keyword evidence="2" id="KW-1133">Transmembrane helix</keyword>
<evidence type="ECO:0000313" key="4">
    <source>
        <dbReference type="Proteomes" id="UP001652700"/>
    </source>
</evidence>
<name>A0A6P7FVY2_DIAVI</name>
<proteinExistence type="predicted"/>
<organism evidence="5">
    <name type="scientific">Diabrotica virgifera virgifera</name>
    <name type="common">western corn rootworm</name>
    <dbReference type="NCBI Taxonomy" id="50390"/>
    <lineage>
        <taxon>Eukaryota</taxon>
        <taxon>Metazoa</taxon>
        <taxon>Ecdysozoa</taxon>
        <taxon>Arthropoda</taxon>
        <taxon>Hexapoda</taxon>
        <taxon>Insecta</taxon>
        <taxon>Pterygota</taxon>
        <taxon>Neoptera</taxon>
        <taxon>Endopterygota</taxon>
        <taxon>Coleoptera</taxon>
        <taxon>Polyphaga</taxon>
        <taxon>Cucujiformia</taxon>
        <taxon>Chrysomeloidea</taxon>
        <taxon>Chrysomelidae</taxon>
        <taxon>Galerucinae</taxon>
        <taxon>Diabroticina</taxon>
        <taxon>Diabroticites</taxon>
        <taxon>Diabrotica</taxon>
    </lineage>
</organism>
<evidence type="ECO:0000256" key="1">
    <source>
        <dbReference type="SAM" id="MobiDB-lite"/>
    </source>
</evidence>
<sequence length="260" mass="28127">MANQDIQTNSLKCEVNMVILCILSVFFLCTTDALPSKRGLWRHVEPSQSGYMIGGYYKNPSPNQDYYPSMTAFVTKDVVATNTFAGLPQEQGWNSDSREEFTERVPATQDIPNRTPEIAIENGDSAEGSAANNNNINKTNRKGRKPSRPQQEEEEESPWWASKSGGPSFTSFFPINISGGGGGNWKRRSAGSGAQDDNDIPYSPSSGSATAIANSFSTGRGGVATSHATSFGDPYLAAMFLRNGYNLKGHGQQRGGATNY</sequence>
<feature type="transmembrane region" description="Helical" evidence="2">
    <location>
        <begin position="15"/>
        <end position="34"/>
    </location>
</feature>
<evidence type="ECO:0000256" key="2">
    <source>
        <dbReference type="SAM" id="Phobius"/>
    </source>
</evidence>
<keyword evidence="4" id="KW-1185">Reference proteome</keyword>
<protein>
    <submittedName>
        <fullName evidence="5">Uncharacterized protein LOC114334789</fullName>
    </submittedName>
</protein>
<evidence type="ECO:0000313" key="3">
    <source>
        <dbReference type="EnsemblMetazoa" id="XP_028140684.1"/>
    </source>
</evidence>
<dbReference type="Proteomes" id="UP001652700">
    <property type="component" value="Unplaced"/>
</dbReference>
<reference evidence="5" key="1">
    <citation type="submission" date="2025-04" db="UniProtKB">
        <authorList>
            <consortium name="RefSeq"/>
        </authorList>
    </citation>
    <scope>IDENTIFICATION</scope>
    <source>
        <tissue evidence="5">Whole insect</tissue>
    </source>
</reference>
<dbReference type="RefSeq" id="XP_028140684.1">
    <property type="nucleotide sequence ID" value="XM_028284883.1"/>
</dbReference>
<gene>
    <name evidence="5" type="primary">LOC114334789</name>
</gene>
<reference evidence="3" key="2">
    <citation type="submission" date="2025-05" db="UniProtKB">
        <authorList>
            <consortium name="EnsemblMetazoa"/>
        </authorList>
    </citation>
    <scope>IDENTIFICATION</scope>
</reference>
<keyword evidence="2" id="KW-0472">Membrane</keyword>
<feature type="region of interest" description="Disordered" evidence="1">
    <location>
        <begin position="87"/>
        <end position="206"/>
    </location>
</feature>
<dbReference type="GeneID" id="114334789"/>
<keyword evidence="2" id="KW-0812">Transmembrane</keyword>
<evidence type="ECO:0000313" key="5">
    <source>
        <dbReference type="RefSeq" id="XP_028140684.1"/>
    </source>
</evidence>
<dbReference type="KEGG" id="dvv:114334789"/>
<dbReference type="InParanoid" id="A0A6P7FVY2"/>
<dbReference type="AlphaFoldDB" id="A0A6P7FVY2"/>
<dbReference type="EnsemblMetazoa" id="XM_028284883.2">
    <property type="protein sequence ID" value="XP_028140684.1"/>
    <property type="gene ID" value="LOC114334789"/>
</dbReference>